<dbReference type="PANTHER" id="PTHR24223">
    <property type="entry name" value="ATP-BINDING CASSETTE SUB-FAMILY C"/>
    <property type="match status" value="1"/>
</dbReference>
<dbReference type="PROSITE" id="PS50893">
    <property type="entry name" value="ABC_TRANSPORTER_2"/>
    <property type="match status" value="2"/>
</dbReference>
<dbReference type="SMART" id="SM00382">
    <property type="entry name" value="AAA"/>
    <property type="match status" value="2"/>
</dbReference>
<feature type="transmembrane region" description="Helical" evidence="9">
    <location>
        <begin position="670"/>
        <end position="696"/>
    </location>
</feature>
<dbReference type="InterPro" id="IPR003439">
    <property type="entry name" value="ABC_transporter-like_ATP-bd"/>
</dbReference>
<dbReference type="InterPro" id="IPR017871">
    <property type="entry name" value="ABC_transporter-like_CS"/>
</dbReference>
<keyword evidence="13" id="KW-1185">Reference proteome</keyword>
<dbReference type="PROSITE" id="PS00211">
    <property type="entry name" value="ABC_TRANSPORTER_1"/>
    <property type="match status" value="2"/>
</dbReference>
<dbReference type="GO" id="GO:0140359">
    <property type="term" value="F:ABC-type transporter activity"/>
    <property type="evidence" value="ECO:0007669"/>
    <property type="project" value="InterPro"/>
</dbReference>
<dbReference type="SUPFAM" id="SSF90123">
    <property type="entry name" value="ABC transporter transmembrane region"/>
    <property type="match status" value="2"/>
</dbReference>
<dbReference type="SUPFAM" id="SSF52540">
    <property type="entry name" value="P-loop containing nucleoside triphosphate hydrolases"/>
    <property type="match status" value="2"/>
</dbReference>
<evidence type="ECO:0000256" key="9">
    <source>
        <dbReference type="SAM" id="Phobius"/>
    </source>
</evidence>
<protein>
    <submittedName>
        <fullName evidence="12">Uncharacterized protein</fullName>
    </submittedName>
</protein>
<dbReference type="InterPro" id="IPR003593">
    <property type="entry name" value="AAA+_ATPase"/>
</dbReference>
<evidence type="ECO:0000256" key="8">
    <source>
        <dbReference type="ARBA" id="ARBA00023136"/>
    </source>
</evidence>
<keyword evidence="7 9" id="KW-1133">Transmembrane helix</keyword>
<dbReference type="InterPro" id="IPR011527">
    <property type="entry name" value="ABC1_TM_dom"/>
</dbReference>
<organism evidence="12 13">
    <name type="scientific">Zophobas morio</name>
    <dbReference type="NCBI Taxonomy" id="2755281"/>
    <lineage>
        <taxon>Eukaryota</taxon>
        <taxon>Metazoa</taxon>
        <taxon>Ecdysozoa</taxon>
        <taxon>Arthropoda</taxon>
        <taxon>Hexapoda</taxon>
        <taxon>Insecta</taxon>
        <taxon>Pterygota</taxon>
        <taxon>Neoptera</taxon>
        <taxon>Endopterygota</taxon>
        <taxon>Coleoptera</taxon>
        <taxon>Polyphaga</taxon>
        <taxon>Cucujiformia</taxon>
        <taxon>Tenebrionidae</taxon>
        <taxon>Zophobas</taxon>
    </lineage>
</organism>
<dbReference type="GO" id="GO:0016887">
    <property type="term" value="F:ATP hydrolysis activity"/>
    <property type="evidence" value="ECO:0007669"/>
    <property type="project" value="InterPro"/>
</dbReference>
<keyword evidence="3 9" id="KW-0812">Transmembrane</keyword>
<feature type="transmembrane region" description="Helical" evidence="9">
    <location>
        <begin position="800"/>
        <end position="817"/>
    </location>
</feature>
<dbReference type="Pfam" id="PF00664">
    <property type="entry name" value="ABC_membrane"/>
    <property type="match status" value="2"/>
</dbReference>
<dbReference type="InterPro" id="IPR044726">
    <property type="entry name" value="ABCC_6TM_D2"/>
</dbReference>
<dbReference type="PROSITE" id="PS50929">
    <property type="entry name" value="ABC_TM1F"/>
    <property type="match status" value="2"/>
</dbReference>
<dbReference type="FunFam" id="3.40.50.300:FF:000163">
    <property type="entry name" value="Multidrug resistance-associated protein member 4"/>
    <property type="match status" value="1"/>
</dbReference>
<feature type="domain" description="ABC transporter" evidence="10">
    <location>
        <begin position="992"/>
        <end position="1225"/>
    </location>
</feature>
<evidence type="ECO:0000313" key="13">
    <source>
        <dbReference type="Proteomes" id="UP001168821"/>
    </source>
</evidence>
<dbReference type="Gene3D" id="3.40.50.300">
    <property type="entry name" value="P-loop containing nucleotide triphosphate hydrolases"/>
    <property type="match status" value="2"/>
</dbReference>
<feature type="transmembrane region" description="Helical" evidence="9">
    <location>
        <begin position="128"/>
        <end position="151"/>
    </location>
</feature>
<keyword evidence="4" id="KW-0677">Repeat</keyword>
<dbReference type="CDD" id="cd03244">
    <property type="entry name" value="ABCC_MRP_domain2"/>
    <property type="match status" value="1"/>
</dbReference>
<feature type="transmembrane region" description="Helical" evidence="9">
    <location>
        <begin position="204"/>
        <end position="222"/>
    </location>
</feature>
<feature type="transmembrane region" description="Helical" evidence="9">
    <location>
        <begin position="926"/>
        <end position="945"/>
    </location>
</feature>
<dbReference type="InterPro" id="IPR050173">
    <property type="entry name" value="ABC_transporter_C-like"/>
</dbReference>
<evidence type="ECO:0000256" key="3">
    <source>
        <dbReference type="ARBA" id="ARBA00022692"/>
    </source>
</evidence>
<feature type="domain" description="ABC transmembrane type-1" evidence="11">
    <location>
        <begin position="673"/>
        <end position="957"/>
    </location>
</feature>
<dbReference type="Proteomes" id="UP001168821">
    <property type="component" value="Unassembled WGS sequence"/>
</dbReference>
<dbReference type="Gene3D" id="1.20.1560.10">
    <property type="entry name" value="ABC transporter type 1, transmembrane domain"/>
    <property type="match status" value="2"/>
</dbReference>
<name>A0AA38ME96_9CUCU</name>
<feature type="transmembrane region" description="Helical" evidence="9">
    <location>
        <begin position="228"/>
        <end position="247"/>
    </location>
</feature>
<evidence type="ECO:0000256" key="6">
    <source>
        <dbReference type="ARBA" id="ARBA00022840"/>
    </source>
</evidence>
<comment type="caution">
    <text evidence="12">The sequence shown here is derived from an EMBL/GenBank/DDBJ whole genome shotgun (WGS) entry which is preliminary data.</text>
</comment>
<keyword evidence="8 9" id="KW-0472">Membrane</keyword>
<evidence type="ECO:0000256" key="7">
    <source>
        <dbReference type="ARBA" id="ARBA00022989"/>
    </source>
</evidence>
<evidence type="ECO:0000256" key="4">
    <source>
        <dbReference type="ARBA" id="ARBA00022737"/>
    </source>
</evidence>
<evidence type="ECO:0000256" key="1">
    <source>
        <dbReference type="ARBA" id="ARBA00004141"/>
    </source>
</evidence>
<dbReference type="Pfam" id="PF00005">
    <property type="entry name" value="ABC_tran"/>
    <property type="match status" value="2"/>
</dbReference>
<gene>
    <name evidence="12" type="ORF">Zmor_019047</name>
</gene>
<dbReference type="FunFam" id="3.40.50.300:FF:000973">
    <property type="entry name" value="Multidrug resistance-associated protein 4"/>
    <property type="match status" value="1"/>
</dbReference>
<feature type="transmembrane region" description="Helical" evidence="9">
    <location>
        <begin position="716"/>
        <end position="739"/>
    </location>
</feature>
<evidence type="ECO:0000256" key="2">
    <source>
        <dbReference type="ARBA" id="ARBA00022448"/>
    </source>
</evidence>
<accession>A0AA38ME96</accession>
<dbReference type="GO" id="GO:0005524">
    <property type="term" value="F:ATP binding"/>
    <property type="evidence" value="ECO:0007669"/>
    <property type="project" value="UniProtKB-KW"/>
</dbReference>
<feature type="transmembrane region" description="Helical" evidence="9">
    <location>
        <begin position="88"/>
        <end position="108"/>
    </location>
</feature>
<keyword evidence="5" id="KW-0547">Nucleotide-binding</keyword>
<dbReference type="InterPro" id="IPR027417">
    <property type="entry name" value="P-loop_NTPase"/>
</dbReference>
<keyword evidence="6" id="KW-0067">ATP-binding</keyword>
<sequence length="1229" mass="140147">MEQKERRKLKKIHPKDRSNFLSQFLFCWQLPILLKPRTFTENNLYEAAKEHKATALGDKLEFFWKEEENYQNHPSLTRALLKTFGKEYLLQGIILLPFDLGVMLLQPYCMKKFLNCLTQQECVGGVEIYLVTLTMALTNLLQVFLFHWFYLQFTSFGIKVRVACSSLIYRKCLQMKEKSFKKNSVGQVVNLFNDVNRFNEVFNVGHYLWIAPLKIFIFLYYINALLGSTALTGITIIINYFFVQLVVSKKMFLRRSEVALKTDDRIRLINDVICGVQTVKMYTWETPFSKFVKAARRSEMKALFKANLLYINNTTIRMYVTKIAHFLCVLGAILTNVPLTPEYFFPLISIYENLNVVGVLRFQLAVNHYTEAKTSVARIKKFLLSEHRKTSLRKPSKNTDTCSPKLYQSFEPSVYGIHLNNVNVAFDASTVLENVTFSALPGDLVGLSGKSGSGKSIVLKVILQEIKAKGSIAVGGKISYASQEAWIFSASIKQNILFGEEKDEKKYLRVIRACALERDFSLFANGDQTLVGERGVMLSGGQKSRINLARAVYRDADIYLLDDPLAAVDARVGQHIFNECILGYLKDKCVVLVTHHLKYLKNVKKRYTMDKGKVIEQALSESVFMEPDEATFPEDVVKSHNLLPEIPETATTNYNTQQICKKYCFIGSHWIRLCLIIALILLTHFLNAFITMFIVFPLLPNETETSYLFDLMLENFLYVYASLIVLLLIFNHTLSSIYITHFMSVSNILHNTLIDKILAVPMKFFYEHPSGRILNRFSQDMRYVDENVPMCLYEVVRSSLYGLGTVIVIIIVNYWLILPTLAAIPFIYFSTWLIQPLIRNIRKLEGITKSPILTYVVTSLRGLPTIRALNKQKVLIEEFEYHQDTHSSVFYLFKSLFFTYVFWIDIICLMYSIIVTFSFLTFNTDSSVAIIGLAVSQANVLVGSVQHTMKTLSELSANMTSVERVLEYIELPQEPDEGTFVPPPSWPQVGQIEFKSISMRYSPDKPLVLKNIEIKIHPREKVGIVGRTGAGKSSLVSTLFRLTHFEGQIVMDNVDTKIVPLNVLRSKITIIPQDPILFVGPLRKNLDPFEEFSDSQVWSALEAFSLKALIANLPLGLQTLVDEGGTNFSVGQKQLLCLSRAILKKTKIFVLDEATANVDLQTDEAIQATIREKFKDCTILVIAHRLETVMDSDKVLVMDDGRVVEFGKPEELLINHRGIFSQALHSVIN</sequence>
<evidence type="ECO:0000259" key="11">
    <source>
        <dbReference type="PROSITE" id="PS50929"/>
    </source>
</evidence>
<dbReference type="EMBL" id="JALNTZ010000005">
    <property type="protein sequence ID" value="KAJ3653136.1"/>
    <property type="molecule type" value="Genomic_DNA"/>
</dbReference>
<feature type="domain" description="ABC transmembrane type-1" evidence="11">
    <location>
        <begin position="101"/>
        <end position="309"/>
    </location>
</feature>
<evidence type="ECO:0000256" key="5">
    <source>
        <dbReference type="ARBA" id="ARBA00022741"/>
    </source>
</evidence>
<dbReference type="InterPro" id="IPR044746">
    <property type="entry name" value="ABCC_6TM_D1"/>
</dbReference>
<evidence type="ECO:0000259" key="10">
    <source>
        <dbReference type="PROSITE" id="PS50893"/>
    </source>
</evidence>
<keyword evidence="2" id="KW-0813">Transport</keyword>
<reference evidence="12" key="1">
    <citation type="journal article" date="2023" name="G3 (Bethesda)">
        <title>Whole genome assemblies of Zophobas morio and Tenebrio molitor.</title>
        <authorList>
            <person name="Kaur S."/>
            <person name="Stinson S.A."/>
            <person name="diCenzo G.C."/>
        </authorList>
    </citation>
    <scope>NUCLEOTIDE SEQUENCE</scope>
    <source>
        <strain evidence="12">QUZm001</strain>
    </source>
</reference>
<dbReference type="CDD" id="cd03250">
    <property type="entry name" value="ABCC_MRP_domain1"/>
    <property type="match status" value="1"/>
</dbReference>
<dbReference type="InterPro" id="IPR036640">
    <property type="entry name" value="ABC1_TM_sf"/>
</dbReference>
<comment type="subcellular location">
    <subcellularLocation>
        <location evidence="1">Membrane</location>
        <topology evidence="1">Multi-pass membrane protein</topology>
    </subcellularLocation>
</comment>
<dbReference type="GO" id="GO:0016020">
    <property type="term" value="C:membrane"/>
    <property type="evidence" value="ECO:0007669"/>
    <property type="project" value="UniProtKB-SubCell"/>
</dbReference>
<dbReference type="CDD" id="cd18579">
    <property type="entry name" value="ABC_6TM_ABCC_D1"/>
    <property type="match status" value="1"/>
</dbReference>
<dbReference type="PANTHER" id="PTHR24223:SF448">
    <property type="entry name" value="FI20146P1-RELATED"/>
    <property type="match status" value="1"/>
</dbReference>
<dbReference type="CDD" id="cd18580">
    <property type="entry name" value="ABC_6TM_ABCC_D2"/>
    <property type="match status" value="1"/>
</dbReference>
<feature type="domain" description="ABC transporter" evidence="10">
    <location>
        <begin position="417"/>
        <end position="636"/>
    </location>
</feature>
<evidence type="ECO:0000313" key="12">
    <source>
        <dbReference type="EMBL" id="KAJ3653136.1"/>
    </source>
</evidence>
<dbReference type="AlphaFoldDB" id="A0AA38ME96"/>
<feature type="transmembrane region" description="Helical" evidence="9">
    <location>
        <begin position="897"/>
        <end position="920"/>
    </location>
</feature>
<proteinExistence type="predicted"/>